<evidence type="ECO:0000256" key="1">
    <source>
        <dbReference type="ARBA" id="ARBA00010111"/>
    </source>
</evidence>
<dbReference type="FunFam" id="1.10.287.3980:FF:000001">
    <property type="entry name" value="Mitochondrial ribosomal protein L34"/>
    <property type="match status" value="1"/>
</dbReference>
<dbReference type="Gene3D" id="1.10.287.3980">
    <property type="match status" value="1"/>
</dbReference>
<name>A0AA47MDU9_MERPO</name>
<dbReference type="Proteomes" id="UP001174136">
    <property type="component" value="Unassembled WGS sequence"/>
</dbReference>
<dbReference type="Pfam" id="PF00468">
    <property type="entry name" value="Ribosomal_L34"/>
    <property type="match status" value="1"/>
</dbReference>
<comment type="caution">
    <text evidence="6">The sequence shown here is derived from an EMBL/GenBank/DDBJ whole genome shotgun (WGS) entry which is preliminary data.</text>
</comment>
<keyword evidence="3" id="KW-0687">Ribonucleoprotein</keyword>
<accession>A0AA47MDU9</accession>
<dbReference type="InterPro" id="IPR000271">
    <property type="entry name" value="Ribosomal_bL34"/>
</dbReference>
<dbReference type="NCBIfam" id="TIGR01030">
    <property type="entry name" value="rpmH_bact"/>
    <property type="match status" value="1"/>
</dbReference>
<protein>
    <recommendedName>
        <fullName evidence="4">Large ribosomal subunit protein bL34m</fullName>
    </recommendedName>
    <alternativeName>
        <fullName evidence="5">39S ribosomal protein L34, mitochondrial</fullName>
    </alternativeName>
</protein>
<reference evidence="6" key="1">
    <citation type="journal article" date="2023" name="Front. Mar. Sci.">
        <title>A new Merluccius polli reference genome to investigate the effects of global change in West African waters.</title>
        <authorList>
            <person name="Mateo J.L."/>
            <person name="Blanco-Fernandez C."/>
            <person name="Garcia-Vazquez E."/>
            <person name="Machado-Schiaffino G."/>
        </authorList>
    </citation>
    <scope>NUCLEOTIDE SEQUENCE</scope>
    <source>
        <strain evidence="6">C29</strain>
        <tissue evidence="6">Fin</tissue>
    </source>
</reference>
<dbReference type="GO" id="GO:0005762">
    <property type="term" value="C:mitochondrial large ribosomal subunit"/>
    <property type="evidence" value="ECO:0007669"/>
    <property type="project" value="TreeGrafter"/>
</dbReference>
<evidence type="ECO:0000256" key="5">
    <source>
        <dbReference type="ARBA" id="ARBA00035434"/>
    </source>
</evidence>
<dbReference type="EMBL" id="JAOPHQ010004621">
    <property type="protein sequence ID" value="KAK0138458.1"/>
    <property type="molecule type" value="Genomic_DNA"/>
</dbReference>
<sequence length="126" mass="13931">MWSTRPQYVLTVWSADSIAAAAAAAPKPPHGGSPHLRSLSSWVLSRTSAGPPGVAGPLQTRAEGLGVFPQLPWRHQQVRTKKRGTEYQPKNIKRKRTHGWIKRISTRGGIAVLLRRMLKGRKSLSH</sequence>
<evidence type="ECO:0000313" key="7">
    <source>
        <dbReference type="Proteomes" id="UP001174136"/>
    </source>
</evidence>
<evidence type="ECO:0000256" key="2">
    <source>
        <dbReference type="ARBA" id="ARBA00022980"/>
    </source>
</evidence>
<comment type="similarity">
    <text evidence="1">Belongs to the bacterial ribosomal protein bL34 family.</text>
</comment>
<gene>
    <name evidence="6" type="primary">MRPL34</name>
    <name evidence="6" type="ORF">N1851_025017</name>
</gene>
<dbReference type="GO" id="GO:0003735">
    <property type="term" value="F:structural constituent of ribosome"/>
    <property type="evidence" value="ECO:0007669"/>
    <property type="project" value="InterPro"/>
</dbReference>
<organism evidence="6 7">
    <name type="scientific">Merluccius polli</name>
    <name type="common">Benguela hake</name>
    <name type="synonym">Merluccius cadenati</name>
    <dbReference type="NCBI Taxonomy" id="89951"/>
    <lineage>
        <taxon>Eukaryota</taxon>
        <taxon>Metazoa</taxon>
        <taxon>Chordata</taxon>
        <taxon>Craniata</taxon>
        <taxon>Vertebrata</taxon>
        <taxon>Euteleostomi</taxon>
        <taxon>Actinopterygii</taxon>
        <taxon>Neopterygii</taxon>
        <taxon>Teleostei</taxon>
        <taxon>Neoteleostei</taxon>
        <taxon>Acanthomorphata</taxon>
        <taxon>Zeiogadaria</taxon>
        <taxon>Gadariae</taxon>
        <taxon>Gadiformes</taxon>
        <taxon>Gadoidei</taxon>
        <taxon>Merlucciidae</taxon>
        <taxon>Merluccius</taxon>
    </lineage>
</organism>
<dbReference type="PANTHER" id="PTHR14503">
    <property type="entry name" value="MITOCHONDRIAL RIBOSOMAL PROTEIN 34 FAMILY MEMBER"/>
    <property type="match status" value="1"/>
</dbReference>
<evidence type="ECO:0000256" key="4">
    <source>
        <dbReference type="ARBA" id="ARBA00035274"/>
    </source>
</evidence>
<proteinExistence type="inferred from homology"/>
<evidence type="ECO:0000256" key="3">
    <source>
        <dbReference type="ARBA" id="ARBA00023274"/>
    </source>
</evidence>
<dbReference type="PANTHER" id="PTHR14503:SF4">
    <property type="entry name" value="LARGE RIBOSOMAL SUBUNIT PROTEIN BL34M"/>
    <property type="match status" value="1"/>
</dbReference>
<keyword evidence="2 6" id="KW-0689">Ribosomal protein</keyword>
<dbReference type="AlphaFoldDB" id="A0AA47MDU9"/>
<keyword evidence="7" id="KW-1185">Reference proteome</keyword>
<evidence type="ECO:0000313" key="6">
    <source>
        <dbReference type="EMBL" id="KAK0138458.1"/>
    </source>
</evidence>
<dbReference type="GO" id="GO:0006412">
    <property type="term" value="P:translation"/>
    <property type="evidence" value="ECO:0007669"/>
    <property type="project" value="InterPro"/>
</dbReference>